<evidence type="ECO:0000313" key="2">
    <source>
        <dbReference type="EMBL" id="GFC91372.1"/>
    </source>
</evidence>
<dbReference type="EMBL" id="BKCJ011131365">
    <property type="protein sequence ID" value="GFC91372.1"/>
    <property type="molecule type" value="Genomic_DNA"/>
</dbReference>
<feature type="non-terminal residue" evidence="2">
    <location>
        <position position="1"/>
    </location>
</feature>
<proteinExistence type="predicted"/>
<feature type="region of interest" description="Disordered" evidence="1">
    <location>
        <begin position="1"/>
        <end position="51"/>
    </location>
</feature>
<accession>A0A699S1U0</accession>
<dbReference type="AlphaFoldDB" id="A0A699S1U0"/>
<evidence type="ECO:0000256" key="1">
    <source>
        <dbReference type="SAM" id="MobiDB-lite"/>
    </source>
</evidence>
<reference evidence="2" key="1">
    <citation type="journal article" date="2019" name="Sci. Rep.">
        <title>Draft genome of Tanacetum cinerariifolium, the natural source of mosquito coil.</title>
        <authorList>
            <person name="Yamashiro T."/>
            <person name="Shiraishi A."/>
            <person name="Satake H."/>
            <person name="Nakayama K."/>
        </authorList>
    </citation>
    <scope>NUCLEOTIDE SEQUENCE</scope>
</reference>
<sequence length="103" mass="10349">SCIGSNHSGSGKNWTSSGNHITASGNFNSRGTSSRNISTASGNFGTPPDNTVAASMEVNTVAISFVSSLSLSAASSLTSNLLPLIRASSPDRSASLLSLSSKT</sequence>
<comment type="caution">
    <text evidence="2">The sequence shown here is derived from an EMBL/GenBank/DDBJ whole genome shotgun (WGS) entry which is preliminary data.</text>
</comment>
<organism evidence="2">
    <name type="scientific">Tanacetum cinerariifolium</name>
    <name type="common">Dalmatian daisy</name>
    <name type="synonym">Chrysanthemum cinerariifolium</name>
    <dbReference type="NCBI Taxonomy" id="118510"/>
    <lineage>
        <taxon>Eukaryota</taxon>
        <taxon>Viridiplantae</taxon>
        <taxon>Streptophyta</taxon>
        <taxon>Embryophyta</taxon>
        <taxon>Tracheophyta</taxon>
        <taxon>Spermatophyta</taxon>
        <taxon>Magnoliopsida</taxon>
        <taxon>eudicotyledons</taxon>
        <taxon>Gunneridae</taxon>
        <taxon>Pentapetalae</taxon>
        <taxon>asterids</taxon>
        <taxon>campanulids</taxon>
        <taxon>Asterales</taxon>
        <taxon>Asteraceae</taxon>
        <taxon>Asteroideae</taxon>
        <taxon>Anthemideae</taxon>
        <taxon>Anthemidinae</taxon>
        <taxon>Tanacetum</taxon>
    </lineage>
</organism>
<protein>
    <submittedName>
        <fullName evidence="2">Uncharacterized protein</fullName>
    </submittedName>
</protein>
<name>A0A699S1U0_TANCI</name>
<gene>
    <name evidence="2" type="ORF">Tci_863342</name>
</gene>